<keyword evidence="3" id="KW-0804">Transcription</keyword>
<name>A0ABT1L844_9HYPH</name>
<dbReference type="Proteomes" id="UP001205890">
    <property type="component" value="Unassembled WGS sequence"/>
</dbReference>
<dbReference type="PANTHER" id="PTHR33164">
    <property type="entry name" value="TRANSCRIPTIONAL REGULATOR, MARR FAMILY"/>
    <property type="match status" value="1"/>
</dbReference>
<sequence>MDESPDLTQARGKLAHRELAFLIADVARLMRTATDQQAGAAGTSRARWAVLVRIEKHPGLSQNELAHLLDIQPITLGRLVDRLCEEGLVERRPDASDRRVKRLHLLEKAYPVLDQLSVIGRSLMGRAFHGLDGGAVARLIDDLSTVKHNLRRELNCAPLDRTAS</sequence>
<keyword evidence="2" id="KW-0238">DNA-binding</keyword>
<dbReference type="PRINTS" id="PR00598">
    <property type="entry name" value="HTHMARR"/>
</dbReference>
<keyword evidence="1" id="KW-0805">Transcription regulation</keyword>
<dbReference type="SUPFAM" id="SSF46785">
    <property type="entry name" value="Winged helix' DNA-binding domain"/>
    <property type="match status" value="1"/>
</dbReference>
<proteinExistence type="predicted"/>
<dbReference type="InterPro" id="IPR000835">
    <property type="entry name" value="HTH_MarR-typ"/>
</dbReference>
<protein>
    <submittedName>
        <fullName evidence="5">MarR family transcriptional regulator</fullName>
    </submittedName>
</protein>
<dbReference type="PROSITE" id="PS50995">
    <property type="entry name" value="HTH_MARR_2"/>
    <property type="match status" value="1"/>
</dbReference>
<dbReference type="InterPro" id="IPR036390">
    <property type="entry name" value="WH_DNA-bd_sf"/>
</dbReference>
<evidence type="ECO:0000259" key="4">
    <source>
        <dbReference type="PROSITE" id="PS50995"/>
    </source>
</evidence>
<dbReference type="PANTHER" id="PTHR33164:SF64">
    <property type="entry name" value="TRANSCRIPTIONAL REGULATOR SLYA"/>
    <property type="match status" value="1"/>
</dbReference>
<evidence type="ECO:0000256" key="3">
    <source>
        <dbReference type="ARBA" id="ARBA00023163"/>
    </source>
</evidence>
<dbReference type="SMART" id="SM00347">
    <property type="entry name" value="HTH_MARR"/>
    <property type="match status" value="1"/>
</dbReference>
<dbReference type="InterPro" id="IPR039422">
    <property type="entry name" value="MarR/SlyA-like"/>
</dbReference>
<dbReference type="InterPro" id="IPR036388">
    <property type="entry name" value="WH-like_DNA-bd_sf"/>
</dbReference>
<keyword evidence="6" id="KW-1185">Reference proteome</keyword>
<dbReference type="Pfam" id="PF01047">
    <property type="entry name" value="MarR"/>
    <property type="match status" value="1"/>
</dbReference>
<comment type="caution">
    <text evidence="5">The sequence shown here is derived from an EMBL/GenBank/DDBJ whole genome shotgun (WGS) entry which is preliminary data.</text>
</comment>
<accession>A0ABT1L844</accession>
<dbReference type="Gene3D" id="1.10.10.10">
    <property type="entry name" value="Winged helix-like DNA-binding domain superfamily/Winged helix DNA-binding domain"/>
    <property type="match status" value="1"/>
</dbReference>
<evidence type="ECO:0000256" key="1">
    <source>
        <dbReference type="ARBA" id="ARBA00023015"/>
    </source>
</evidence>
<dbReference type="EMBL" id="JANCLU010000002">
    <property type="protein sequence ID" value="MCP8937554.1"/>
    <property type="molecule type" value="Genomic_DNA"/>
</dbReference>
<gene>
    <name evidence="5" type="ORF">NK718_03420</name>
</gene>
<organism evidence="5 6">
    <name type="scientific">Alsobacter ponti</name>
    <dbReference type="NCBI Taxonomy" id="2962936"/>
    <lineage>
        <taxon>Bacteria</taxon>
        <taxon>Pseudomonadati</taxon>
        <taxon>Pseudomonadota</taxon>
        <taxon>Alphaproteobacteria</taxon>
        <taxon>Hyphomicrobiales</taxon>
        <taxon>Alsobacteraceae</taxon>
        <taxon>Alsobacter</taxon>
    </lineage>
</organism>
<evidence type="ECO:0000313" key="5">
    <source>
        <dbReference type="EMBL" id="MCP8937554.1"/>
    </source>
</evidence>
<evidence type="ECO:0000256" key="2">
    <source>
        <dbReference type="ARBA" id="ARBA00023125"/>
    </source>
</evidence>
<evidence type="ECO:0000313" key="6">
    <source>
        <dbReference type="Proteomes" id="UP001205890"/>
    </source>
</evidence>
<dbReference type="RefSeq" id="WP_254738652.1">
    <property type="nucleotide sequence ID" value="NZ_JANCLU010000002.1"/>
</dbReference>
<feature type="domain" description="HTH marR-type" evidence="4">
    <location>
        <begin position="16"/>
        <end position="155"/>
    </location>
</feature>
<reference evidence="5 6" key="1">
    <citation type="submission" date="2022-07" db="EMBL/GenBank/DDBJ databases">
        <authorList>
            <person name="Li W.-J."/>
            <person name="Deng Q.-Q."/>
        </authorList>
    </citation>
    <scope>NUCLEOTIDE SEQUENCE [LARGE SCALE GENOMIC DNA]</scope>
    <source>
        <strain evidence="5 6">SYSU M60028</strain>
    </source>
</reference>